<dbReference type="EMBL" id="JACBKZ010000006">
    <property type="protein sequence ID" value="KAF5949124.1"/>
    <property type="molecule type" value="Genomic_DNA"/>
</dbReference>
<reference evidence="1 2" key="2">
    <citation type="submission" date="2020-07" db="EMBL/GenBank/DDBJ databases">
        <title>Genome assembly of wild tea tree DASZ reveals pedigree and selection history of tea varieties.</title>
        <authorList>
            <person name="Zhang W."/>
        </authorList>
    </citation>
    <scope>NUCLEOTIDE SEQUENCE [LARGE SCALE GENOMIC DNA]</scope>
    <source>
        <strain evidence="2">cv. G240</strain>
        <tissue evidence="1">Leaf</tissue>
    </source>
</reference>
<organism evidence="1 2">
    <name type="scientific">Camellia sinensis</name>
    <name type="common">Tea plant</name>
    <name type="synonym">Thea sinensis</name>
    <dbReference type="NCBI Taxonomy" id="4442"/>
    <lineage>
        <taxon>Eukaryota</taxon>
        <taxon>Viridiplantae</taxon>
        <taxon>Streptophyta</taxon>
        <taxon>Embryophyta</taxon>
        <taxon>Tracheophyta</taxon>
        <taxon>Spermatophyta</taxon>
        <taxon>Magnoliopsida</taxon>
        <taxon>eudicotyledons</taxon>
        <taxon>Gunneridae</taxon>
        <taxon>Pentapetalae</taxon>
        <taxon>asterids</taxon>
        <taxon>Ericales</taxon>
        <taxon>Theaceae</taxon>
        <taxon>Camellia</taxon>
    </lineage>
</organism>
<gene>
    <name evidence="1" type="ORF">HYC85_015081</name>
</gene>
<accession>A0A7J7HB71</accession>
<proteinExistence type="predicted"/>
<evidence type="ECO:0000313" key="2">
    <source>
        <dbReference type="Proteomes" id="UP000593564"/>
    </source>
</evidence>
<dbReference type="AlphaFoldDB" id="A0A7J7HB71"/>
<evidence type="ECO:0000313" key="1">
    <source>
        <dbReference type="EMBL" id="KAF5949124.1"/>
    </source>
</evidence>
<keyword evidence="2" id="KW-1185">Reference proteome</keyword>
<dbReference type="Proteomes" id="UP000593564">
    <property type="component" value="Unassembled WGS sequence"/>
</dbReference>
<sequence length="51" mass="6018">MAKFFPEVFLFLLEVNVYWKKSVFSLLHVAVNQQIPNDVDRKDEYSTVLAQ</sequence>
<name>A0A7J7HB71_CAMSI</name>
<reference evidence="2" key="1">
    <citation type="journal article" date="2020" name="Nat. Commun.">
        <title>Genome assembly of wild tea tree DASZ reveals pedigree and selection history of tea varieties.</title>
        <authorList>
            <person name="Zhang W."/>
            <person name="Zhang Y."/>
            <person name="Qiu H."/>
            <person name="Guo Y."/>
            <person name="Wan H."/>
            <person name="Zhang X."/>
            <person name="Scossa F."/>
            <person name="Alseekh S."/>
            <person name="Zhang Q."/>
            <person name="Wang P."/>
            <person name="Xu L."/>
            <person name="Schmidt M.H."/>
            <person name="Jia X."/>
            <person name="Li D."/>
            <person name="Zhu A."/>
            <person name="Guo F."/>
            <person name="Chen W."/>
            <person name="Ni D."/>
            <person name="Usadel B."/>
            <person name="Fernie A.R."/>
            <person name="Wen W."/>
        </authorList>
    </citation>
    <scope>NUCLEOTIDE SEQUENCE [LARGE SCALE GENOMIC DNA]</scope>
    <source>
        <strain evidence="2">cv. G240</strain>
    </source>
</reference>
<protein>
    <submittedName>
        <fullName evidence="1">Uncharacterized protein</fullName>
    </submittedName>
</protein>
<comment type="caution">
    <text evidence="1">The sequence shown here is derived from an EMBL/GenBank/DDBJ whole genome shotgun (WGS) entry which is preliminary data.</text>
</comment>